<dbReference type="AlphaFoldDB" id="A0A286GFI5"/>
<dbReference type="Proteomes" id="UP000219482">
    <property type="component" value="Unassembled WGS sequence"/>
</dbReference>
<reference evidence="3" key="1">
    <citation type="submission" date="2017-09" db="EMBL/GenBank/DDBJ databases">
        <authorList>
            <person name="Varghese N."/>
            <person name="Submissions S."/>
        </authorList>
    </citation>
    <scope>NUCLEOTIDE SEQUENCE [LARGE SCALE GENOMIC DNA]</scope>
    <source>
        <strain evidence="3">DSM 44270</strain>
    </source>
</reference>
<keyword evidence="1" id="KW-0812">Transmembrane</keyword>
<dbReference type="OrthoDB" id="9855436at2"/>
<feature type="transmembrane region" description="Helical" evidence="1">
    <location>
        <begin position="33"/>
        <end position="54"/>
    </location>
</feature>
<dbReference type="EMBL" id="OCNK01000001">
    <property type="protein sequence ID" value="SOD94252.1"/>
    <property type="molecule type" value="Genomic_DNA"/>
</dbReference>
<protein>
    <submittedName>
        <fullName evidence="2">Uncharacterized protein</fullName>
    </submittedName>
</protein>
<sequence length="60" mass="6739">MIPRSAYRVVCLAGAVLGLGTAVYFFADGDATMGWFFVVFTALLWPAYLAYSWAERRRRG</sequence>
<evidence type="ECO:0000313" key="2">
    <source>
        <dbReference type="EMBL" id="SOD94252.1"/>
    </source>
</evidence>
<keyword evidence="1" id="KW-0472">Membrane</keyword>
<feature type="transmembrane region" description="Helical" evidence="1">
    <location>
        <begin position="7"/>
        <end position="27"/>
    </location>
</feature>
<evidence type="ECO:0000256" key="1">
    <source>
        <dbReference type="SAM" id="Phobius"/>
    </source>
</evidence>
<dbReference type="RefSeq" id="WP_097182469.1">
    <property type="nucleotide sequence ID" value="NZ_OCNK01000001.1"/>
</dbReference>
<organism evidence="2 3">
    <name type="scientific">Blastococcus haudaquaticus</name>
    <dbReference type="NCBI Taxonomy" id="1938745"/>
    <lineage>
        <taxon>Bacteria</taxon>
        <taxon>Bacillati</taxon>
        <taxon>Actinomycetota</taxon>
        <taxon>Actinomycetes</taxon>
        <taxon>Geodermatophilales</taxon>
        <taxon>Geodermatophilaceae</taxon>
        <taxon>Blastococcus</taxon>
    </lineage>
</organism>
<keyword evidence="1" id="KW-1133">Transmembrane helix</keyword>
<keyword evidence="3" id="KW-1185">Reference proteome</keyword>
<name>A0A286GFI5_9ACTN</name>
<gene>
    <name evidence="2" type="ORF">SAMN06272739_0664</name>
</gene>
<proteinExistence type="predicted"/>
<accession>A0A286GFI5</accession>
<evidence type="ECO:0000313" key="3">
    <source>
        <dbReference type="Proteomes" id="UP000219482"/>
    </source>
</evidence>